<evidence type="ECO:0000313" key="2">
    <source>
        <dbReference type="EMBL" id="MPC77710.1"/>
    </source>
</evidence>
<dbReference type="Proteomes" id="UP000324222">
    <property type="component" value="Unassembled WGS sequence"/>
</dbReference>
<comment type="caution">
    <text evidence="2">The sequence shown here is derived from an EMBL/GenBank/DDBJ whole genome shotgun (WGS) entry which is preliminary data.</text>
</comment>
<proteinExistence type="predicted"/>
<organism evidence="2 3">
    <name type="scientific">Portunus trituberculatus</name>
    <name type="common">Swimming crab</name>
    <name type="synonym">Neptunus trituberculatus</name>
    <dbReference type="NCBI Taxonomy" id="210409"/>
    <lineage>
        <taxon>Eukaryota</taxon>
        <taxon>Metazoa</taxon>
        <taxon>Ecdysozoa</taxon>
        <taxon>Arthropoda</taxon>
        <taxon>Crustacea</taxon>
        <taxon>Multicrustacea</taxon>
        <taxon>Malacostraca</taxon>
        <taxon>Eumalacostraca</taxon>
        <taxon>Eucarida</taxon>
        <taxon>Decapoda</taxon>
        <taxon>Pleocyemata</taxon>
        <taxon>Brachyura</taxon>
        <taxon>Eubrachyura</taxon>
        <taxon>Portunoidea</taxon>
        <taxon>Portunidae</taxon>
        <taxon>Portuninae</taxon>
        <taxon>Portunus</taxon>
    </lineage>
</organism>
<dbReference type="EMBL" id="VSRR010046543">
    <property type="protein sequence ID" value="MPC77710.1"/>
    <property type="molecule type" value="Genomic_DNA"/>
</dbReference>
<protein>
    <submittedName>
        <fullName evidence="2">Uncharacterized protein</fullName>
    </submittedName>
</protein>
<accession>A0A5B7HZ78</accession>
<reference evidence="2 3" key="1">
    <citation type="submission" date="2019-05" db="EMBL/GenBank/DDBJ databases">
        <title>Another draft genome of Portunus trituberculatus and its Hox gene families provides insights of decapod evolution.</title>
        <authorList>
            <person name="Jeong J.-H."/>
            <person name="Song I."/>
            <person name="Kim S."/>
            <person name="Choi T."/>
            <person name="Kim D."/>
            <person name="Ryu S."/>
            <person name="Kim W."/>
        </authorList>
    </citation>
    <scope>NUCLEOTIDE SEQUENCE [LARGE SCALE GENOMIC DNA]</scope>
    <source>
        <tissue evidence="2">Muscle</tissue>
    </source>
</reference>
<gene>
    <name evidence="2" type="ORF">E2C01_072172</name>
</gene>
<evidence type="ECO:0000313" key="3">
    <source>
        <dbReference type="Proteomes" id="UP000324222"/>
    </source>
</evidence>
<name>A0A5B7HZ78_PORTR</name>
<dbReference type="AlphaFoldDB" id="A0A5B7HZ78"/>
<sequence length="87" mass="10143">MKKEKQKQQLKIQVDWRKLHVRCIHWQENIGVVRKTSRLSSVGDSKCLAPVLRFQQKSLQRRPSGVSGHVNANSSMNVWRKPPVDRL</sequence>
<feature type="region of interest" description="Disordered" evidence="1">
    <location>
        <begin position="60"/>
        <end position="87"/>
    </location>
</feature>
<evidence type="ECO:0000256" key="1">
    <source>
        <dbReference type="SAM" id="MobiDB-lite"/>
    </source>
</evidence>
<keyword evidence="3" id="KW-1185">Reference proteome</keyword>